<feature type="domain" description="C-type lectin" evidence="2">
    <location>
        <begin position="46"/>
        <end position="157"/>
    </location>
</feature>
<feature type="region of interest" description="Disordered" evidence="1">
    <location>
        <begin position="236"/>
        <end position="255"/>
    </location>
</feature>
<dbReference type="Pfam" id="PF00059">
    <property type="entry name" value="Lectin_C"/>
    <property type="match status" value="3"/>
</dbReference>
<evidence type="ECO:0000259" key="2">
    <source>
        <dbReference type="PROSITE" id="PS50041"/>
    </source>
</evidence>
<feature type="domain" description="C-type lectin" evidence="2">
    <location>
        <begin position="168"/>
        <end position="274"/>
    </location>
</feature>
<dbReference type="InterPro" id="IPR016187">
    <property type="entry name" value="CTDL_fold"/>
</dbReference>
<evidence type="ECO:0000313" key="3">
    <source>
        <dbReference type="EMBL" id="CAL1591199.1"/>
    </source>
</evidence>
<dbReference type="InterPro" id="IPR016186">
    <property type="entry name" value="C-type_lectin-like/link_sf"/>
</dbReference>
<dbReference type="InterPro" id="IPR001304">
    <property type="entry name" value="C-type_lectin-like"/>
</dbReference>
<dbReference type="EMBL" id="OZ035841">
    <property type="protein sequence ID" value="CAL1591199.1"/>
    <property type="molecule type" value="Genomic_DNA"/>
</dbReference>
<dbReference type="Proteomes" id="UP001497482">
    <property type="component" value="Chromosome 19"/>
</dbReference>
<reference evidence="3 4" key="1">
    <citation type="submission" date="2024-04" db="EMBL/GenBank/DDBJ databases">
        <authorList>
            <person name="Waldvogel A.-M."/>
            <person name="Schoenle A."/>
        </authorList>
    </citation>
    <scope>NUCLEOTIDE SEQUENCE [LARGE SCALE GENOMIC DNA]</scope>
</reference>
<proteinExistence type="predicted"/>
<dbReference type="SUPFAM" id="SSF56436">
    <property type="entry name" value="C-type lectin-like"/>
    <property type="match status" value="3"/>
</dbReference>
<dbReference type="PANTHER" id="PTHR45784">
    <property type="entry name" value="C-TYPE LECTIN DOMAIN FAMILY 20 MEMBER A-RELATED"/>
    <property type="match status" value="1"/>
</dbReference>
<feature type="domain" description="C-type lectin" evidence="2">
    <location>
        <begin position="282"/>
        <end position="398"/>
    </location>
</feature>
<gene>
    <name evidence="3" type="ORF">KC01_LOCUS20600</name>
</gene>
<dbReference type="PROSITE" id="PS50041">
    <property type="entry name" value="C_TYPE_LECTIN_2"/>
    <property type="match status" value="3"/>
</dbReference>
<evidence type="ECO:0000313" key="4">
    <source>
        <dbReference type="Proteomes" id="UP001497482"/>
    </source>
</evidence>
<evidence type="ECO:0000256" key="1">
    <source>
        <dbReference type="SAM" id="MobiDB-lite"/>
    </source>
</evidence>
<dbReference type="SMART" id="SM00034">
    <property type="entry name" value="CLECT"/>
    <property type="match status" value="3"/>
</dbReference>
<protein>
    <recommendedName>
        <fullName evidence="2">C-type lectin domain-containing protein</fullName>
    </recommendedName>
</protein>
<keyword evidence="4" id="KW-1185">Reference proteome</keyword>
<dbReference type="Gene3D" id="3.10.100.10">
    <property type="entry name" value="Mannose-Binding Protein A, subunit A"/>
    <property type="match status" value="3"/>
</dbReference>
<organism evidence="3 4">
    <name type="scientific">Knipowitschia caucasica</name>
    <name type="common">Caucasian dwarf goby</name>
    <name type="synonym">Pomatoschistus caucasicus</name>
    <dbReference type="NCBI Taxonomy" id="637954"/>
    <lineage>
        <taxon>Eukaryota</taxon>
        <taxon>Metazoa</taxon>
        <taxon>Chordata</taxon>
        <taxon>Craniata</taxon>
        <taxon>Vertebrata</taxon>
        <taxon>Euteleostomi</taxon>
        <taxon>Actinopterygii</taxon>
        <taxon>Neopterygii</taxon>
        <taxon>Teleostei</taxon>
        <taxon>Neoteleostei</taxon>
        <taxon>Acanthomorphata</taxon>
        <taxon>Gobiaria</taxon>
        <taxon>Gobiiformes</taxon>
        <taxon>Gobioidei</taxon>
        <taxon>Gobiidae</taxon>
        <taxon>Gobiinae</taxon>
        <taxon>Knipowitschia</taxon>
    </lineage>
</organism>
<sequence>MVVAWRLMSGCSTGVGDGDDEFWRWTYGGVKMDRTLLLSMLLNGPFVLVKENRTFEEALIHCRHNYHDLAWSIDKEPWKSEALKEIQKAKSEFVWVGLHFACFFEEWFWVDGKYVSATNDNWKNSVEGKCGDVAAVKKKDNKWYKENLGKKYNFICHLCWSVSLDLEYHFIDKNMSWFEAQHYCKDHFTDLASVNDMKDLKNLKAAANGRTDAWIGLHTKRQTTDRKWHWSQPTVRYEKGDSPRGGGEPNDNGGAEKCVGMDENSKYLDDSCNKTYSCFICYNDGPFVLVKENKTFEEALIHCRHNYHNLAWSIDKEPWKSEALKEIQKAESEFVWVGLHLACFFEEWFWVDGKYVSATNNNWKNSVEGKCGDVAAVKKKDNKWYKKNLGKKYNFICMRSCPCNG</sequence>
<dbReference type="PANTHER" id="PTHR45784:SF3">
    <property type="entry name" value="C-TYPE LECTIN DOMAIN FAMILY 4 MEMBER K-LIKE-RELATED"/>
    <property type="match status" value="1"/>
</dbReference>
<accession>A0AAV2KSP3</accession>
<dbReference type="AlphaFoldDB" id="A0AAV2KSP3"/>
<name>A0AAV2KSP3_KNICA</name>